<evidence type="ECO:0000313" key="4">
    <source>
        <dbReference type="Proteomes" id="UP000682733"/>
    </source>
</evidence>
<accession>A0A8S2SWN2</accession>
<evidence type="ECO:0000256" key="1">
    <source>
        <dbReference type="SAM" id="MobiDB-lite"/>
    </source>
</evidence>
<gene>
    <name evidence="2" type="ORF">OVA965_LOCUS35272</name>
    <name evidence="3" type="ORF">TMI583_LOCUS36231</name>
</gene>
<evidence type="ECO:0000313" key="3">
    <source>
        <dbReference type="EMBL" id="CAF4254917.1"/>
    </source>
</evidence>
<feature type="region of interest" description="Disordered" evidence="1">
    <location>
        <begin position="1"/>
        <end position="95"/>
    </location>
</feature>
<dbReference type="EMBL" id="CAJOBA010052451">
    <property type="protein sequence ID" value="CAF4254917.1"/>
    <property type="molecule type" value="Genomic_DNA"/>
</dbReference>
<proteinExistence type="predicted"/>
<reference evidence="3" key="1">
    <citation type="submission" date="2021-02" db="EMBL/GenBank/DDBJ databases">
        <authorList>
            <person name="Nowell W R."/>
        </authorList>
    </citation>
    <scope>NUCLEOTIDE SEQUENCE</scope>
</reference>
<dbReference type="Proteomes" id="UP000682733">
    <property type="component" value="Unassembled WGS sequence"/>
</dbReference>
<dbReference type="AlphaFoldDB" id="A0A8S2SWN2"/>
<protein>
    <submittedName>
        <fullName evidence="3">Uncharacterized protein</fullName>
    </submittedName>
</protein>
<name>A0A8S2SWN2_9BILA</name>
<sequence length="180" mass="20276">MAASRDAESLERRQTRLDDQRSRQGASRAAESSEQRQTRLGSLRARQAASRDAESPEQTRTRIDDQRARQAASRAVETPEQRRTRSEDQRRRQAASRALHWTFMEGEAFRYDPANNYDSHPQLHIGQMTDVCSYCDALKWPGEAPGAGSSLPSRGISVASLERQESIGYELLRIQNDGAT</sequence>
<comment type="caution">
    <text evidence="3">The sequence shown here is derived from an EMBL/GenBank/DDBJ whole genome shotgun (WGS) entry which is preliminary data.</text>
</comment>
<dbReference type="Proteomes" id="UP000677228">
    <property type="component" value="Unassembled WGS sequence"/>
</dbReference>
<feature type="compositionally biased region" description="Basic and acidic residues" evidence="1">
    <location>
        <begin position="77"/>
        <end position="91"/>
    </location>
</feature>
<evidence type="ECO:0000313" key="2">
    <source>
        <dbReference type="EMBL" id="CAF1461814.1"/>
    </source>
</evidence>
<feature type="compositionally biased region" description="Basic and acidic residues" evidence="1">
    <location>
        <begin position="1"/>
        <end position="22"/>
    </location>
</feature>
<organism evidence="3 4">
    <name type="scientific">Didymodactylos carnosus</name>
    <dbReference type="NCBI Taxonomy" id="1234261"/>
    <lineage>
        <taxon>Eukaryota</taxon>
        <taxon>Metazoa</taxon>
        <taxon>Spiralia</taxon>
        <taxon>Gnathifera</taxon>
        <taxon>Rotifera</taxon>
        <taxon>Eurotatoria</taxon>
        <taxon>Bdelloidea</taxon>
        <taxon>Philodinida</taxon>
        <taxon>Philodinidae</taxon>
        <taxon>Didymodactylos</taxon>
    </lineage>
</organism>
<feature type="compositionally biased region" description="Basic and acidic residues" evidence="1">
    <location>
        <begin position="49"/>
        <end position="68"/>
    </location>
</feature>
<dbReference type="EMBL" id="CAJNOK010030588">
    <property type="protein sequence ID" value="CAF1461814.1"/>
    <property type="molecule type" value="Genomic_DNA"/>
</dbReference>